<dbReference type="SUPFAM" id="SSF46894">
    <property type="entry name" value="C-terminal effector domain of the bipartite response regulators"/>
    <property type="match status" value="1"/>
</dbReference>
<evidence type="ECO:0000256" key="3">
    <source>
        <dbReference type="ARBA" id="ARBA00022448"/>
    </source>
</evidence>
<dbReference type="CDD" id="cd00383">
    <property type="entry name" value="trans_reg_C"/>
    <property type="match status" value="1"/>
</dbReference>
<dbReference type="SMART" id="SM00448">
    <property type="entry name" value="REC"/>
    <property type="match status" value="1"/>
</dbReference>
<evidence type="ECO:0000256" key="11">
    <source>
        <dbReference type="ARBA" id="ARBA00023163"/>
    </source>
</evidence>
<keyword evidence="6" id="KW-0592">Phosphate transport</keyword>
<dbReference type="SMART" id="SM00862">
    <property type="entry name" value="Trans_reg_C"/>
    <property type="match status" value="1"/>
</dbReference>
<comment type="function">
    <text evidence="12">This protein is a positive regulator for the phosphate regulon. Transcription of this operon is positively regulated by PhoB and PhoR when phosphate is limited.</text>
</comment>
<dbReference type="InterPro" id="IPR016032">
    <property type="entry name" value="Sig_transdc_resp-reg_C-effctor"/>
</dbReference>
<dbReference type="FunFam" id="3.40.50.2300:FF:000001">
    <property type="entry name" value="DNA-binding response regulator PhoB"/>
    <property type="match status" value="1"/>
</dbReference>
<gene>
    <name evidence="17" type="primary">phoB</name>
    <name evidence="17" type="ORF">FHP08_03130</name>
</gene>
<dbReference type="InterPro" id="IPR001867">
    <property type="entry name" value="OmpR/PhoB-type_DNA-bd"/>
</dbReference>
<dbReference type="Gene3D" id="3.40.50.2300">
    <property type="match status" value="1"/>
</dbReference>
<dbReference type="PROSITE" id="PS50110">
    <property type="entry name" value="RESPONSE_REGULATORY"/>
    <property type="match status" value="1"/>
</dbReference>
<proteinExistence type="predicted"/>
<sequence>MSARILIVEDEPAIRELLAVNLRHAGHLVSGVESAEAAQAHLDATVPDLIVLDWMLPGQSGIDYARRLRADPRTREVPILMLTARAQEGDTLQGFDVGADDYVTKPFSPRELLARVRALLRRAAPETAEEPIEVGGIRLEPATFRVFAGEASLSLSPTEFRLLHFFMKNPDRVLSRTRLLDNVWGDHVYIEERTVDVHIRRLRLALQPTGHDRLIETVRGGGYRFLPR</sequence>
<keyword evidence="10" id="KW-0010">Activator</keyword>
<evidence type="ECO:0000313" key="17">
    <source>
        <dbReference type="EMBL" id="TXL68687.1"/>
    </source>
</evidence>
<dbReference type="GO" id="GO:0005829">
    <property type="term" value="C:cytosol"/>
    <property type="evidence" value="ECO:0007669"/>
    <property type="project" value="TreeGrafter"/>
</dbReference>
<keyword evidence="7" id="KW-0902">Two-component regulatory system</keyword>
<dbReference type="PROSITE" id="PS51755">
    <property type="entry name" value="OMPR_PHOB"/>
    <property type="match status" value="1"/>
</dbReference>
<keyword evidence="18" id="KW-1185">Reference proteome</keyword>
<dbReference type="InterPro" id="IPR001789">
    <property type="entry name" value="Sig_transdc_resp-reg_receiver"/>
</dbReference>
<evidence type="ECO:0000256" key="7">
    <source>
        <dbReference type="ARBA" id="ARBA00023012"/>
    </source>
</evidence>
<dbReference type="GO" id="GO:0000976">
    <property type="term" value="F:transcription cis-regulatory region binding"/>
    <property type="evidence" value="ECO:0007669"/>
    <property type="project" value="TreeGrafter"/>
</dbReference>
<dbReference type="InterPro" id="IPR039420">
    <property type="entry name" value="WalR-like"/>
</dbReference>
<evidence type="ECO:0000256" key="10">
    <source>
        <dbReference type="ARBA" id="ARBA00023159"/>
    </source>
</evidence>
<keyword evidence="9 14" id="KW-0238">DNA-binding</keyword>
<keyword evidence="11" id="KW-0804">Transcription</keyword>
<keyword evidence="3" id="KW-0813">Transport</keyword>
<evidence type="ECO:0000259" key="16">
    <source>
        <dbReference type="PROSITE" id="PS51755"/>
    </source>
</evidence>
<comment type="caution">
    <text evidence="17">The sequence shown here is derived from an EMBL/GenBank/DDBJ whole genome shotgun (WGS) entry which is preliminary data.</text>
</comment>
<name>A0A5C8P697_9BURK</name>
<dbReference type="Proteomes" id="UP000321548">
    <property type="component" value="Unassembled WGS sequence"/>
</dbReference>
<evidence type="ECO:0000256" key="14">
    <source>
        <dbReference type="PROSITE-ProRule" id="PRU01091"/>
    </source>
</evidence>
<dbReference type="RefSeq" id="WP_147702824.1">
    <property type="nucleotide sequence ID" value="NZ_VDUY01000001.1"/>
</dbReference>
<evidence type="ECO:0000256" key="13">
    <source>
        <dbReference type="PROSITE-ProRule" id="PRU00169"/>
    </source>
</evidence>
<dbReference type="Pfam" id="PF00072">
    <property type="entry name" value="Response_reg"/>
    <property type="match status" value="1"/>
</dbReference>
<dbReference type="GO" id="GO:0000156">
    <property type="term" value="F:phosphorelay response regulator activity"/>
    <property type="evidence" value="ECO:0007669"/>
    <property type="project" value="InterPro"/>
</dbReference>
<evidence type="ECO:0000256" key="5">
    <source>
        <dbReference type="ARBA" id="ARBA00022553"/>
    </source>
</evidence>
<dbReference type="PANTHER" id="PTHR48111:SF40">
    <property type="entry name" value="PHOSPHATE REGULON TRANSCRIPTIONAL REGULATORY PROTEIN PHOB"/>
    <property type="match status" value="1"/>
</dbReference>
<dbReference type="SUPFAM" id="SSF52172">
    <property type="entry name" value="CheY-like"/>
    <property type="match status" value="1"/>
</dbReference>
<protein>
    <recommendedName>
        <fullName evidence="2">Phosphate regulon transcriptional regulatory protein PhoB</fullName>
    </recommendedName>
</protein>
<organism evidence="17 18">
    <name type="scientific">Zeimonas arvi</name>
    <dbReference type="NCBI Taxonomy" id="2498847"/>
    <lineage>
        <taxon>Bacteria</taxon>
        <taxon>Pseudomonadati</taxon>
        <taxon>Pseudomonadota</taxon>
        <taxon>Betaproteobacteria</taxon>
        <taxon>Burkholderiales</taxon>
        <taxon>Burkholderiaceae</taxon>
        <taxon>Zeimonas</taxon>
    </lineage>
</organism>
<evidence type="ECO:0000256" key="2">
    <source>
        <dbReference type="ARBA" id="ARBA00013332"/>
    </source>
</evidence>
<feature type="domain" description="Response regulatory" evidence="15">
    <location>
        <begin position="4"/>
        <end position="120"/>
    </location>
</feature>
<dbReference type="Gene3D" id="6.10.250.690">
    <property type="match status" value="1"/>
</dbReference>
<evidence type="ECO:0000256" key="4">
    <source>
        <dbReference type="ARBA" id="ARBA00022490"/>
    </source>
</evidence>
<dbReference type="InterPro" id="IPR036388">
    <property type="entry name" value="WH-like_DNA-bd_sf"/>
</dbReference>
<feature type="modified residue" description="4-aspartylphosphate" evidence="13">
    <location>
        <position position="53"/>
    </location>
</feature>
<dbReference type="GO" id="GO:0032993">
    <property type="term" value="C:protein-DNA complex"/>
    <property type="evidence" value="ECO:0007669"/>
    <property type="project" value="TreeGrafter"/>
</dbReference>
<reference evidence="17 18" key="1">
    <citation type="submission" date="2019-06" db="EMBL/GenBank/DDBJ databases">
        <title>Quisquiliibacterium sp. nov., isolated from a maize field.</title>
        <authorList>
            <person name="Lin S.-Y."/>
            <person name="Tsai C.-F."/>
            <person name="Young C.-C."/>
        </authorList>
    </citation>
    <scope>NUCLEOTIDE SEQUENCE [LARGE SCALE GENOMIC DNA]</scope>
    <source>
        <strain evidence="17 18">CC-CFT501</strain>
    </source>
</reference>
<dbReference type="NCBIfam" id="TIGR02154">
    <property type="entry name" value="PhoB"/>
    <property type="match status" value="1"/>
</dbReference>
<accession>A0A5C8P697</accession>
<evidence type="ECO:0000256" key="6">
    <source>
        <dbReference type="ARBA" id="ARBA00022592"/>
    </source>
</evidence>
<keyword evidence="8" id="KW-0805">Transcription regulation</keyword>
<dbReference type="CDD" id="cd17618">
    <property type="entry name" value="REC_OmpR_PhoB"/>
    <property type="match status" value="1"/>
</dbReference>
<keyword evidence="4" id="KW-0963">Cytoplasm</keyword>
<evidence type="ECO:0000256" key="8">
    <source>
        <dbReference type="ARBA" id="ARBA00023015"/>
    </source>
</evidence>
<dbReference type="FunFam" id="1.10.10.10:FF:000011">
    <property type="entry name" value="Phosphate regulon transcriptional regulator PhoB"/>
    <property type="match status" value="1"/>
</dbReference>
<dbReference type="AlphaFoldDB" id="A0A5C8P697"/>
<dbReference type="InterPro" id="IPR011879">
    <property type="entry name" value="Sig_transdc_resp-reg_PhoB"/>
</dbReference>
<comment type="subcellular location">
    <subcellularLocation>
        <location evidence="1">Cytoplasm</location>
    </subcellularLocation>
</comment>
<dbReference type="GO" id="GO:0006355">
    <property type="term" value="P:regulation of DNA-templated transcription"/>
    <property type="evidence" value="ECO:0007669"/>
    <property type="project" value="InterPro"/>
</dbReference>
<dbReference type="InterPro" id="IPR011006">
    <property type="entry name" value="CheY-like_superfamily"/>
</dbReference>
<evidence type="ECO:0000256" key="1">
    <source>
        <dbReference type="ARBA" id="ARBA00004496"/>
    </source>
</evidence>
<keyword evidence="5 13" id="KW-0597">Phosphoprotein</keyword>
<dbReference type="GO" id="GO:0006817">
    <property type="term" value="P:phosphate ion transport"/>
    <property type="evidence" value="ECO:0007669"/>
    <property type="project" value="UniProtKB-KW"/>
</dbReference>
<dbReference type="PANTHER" id="PTHR48111">
    <property type="entry name" value="REGULATOR OF RPOS"/>
    <property type="match status" value="1"/>
</dbReference>
<evidence type="ECO:0000256" key="9">
    <source>
        <dbReference type="ARBA" id="ARBA00023125"/>
    </source>
</evidence>
<dbReference type="OrthoDB" id="9802426at2"/>
<feature type="domain" description="OmpR/PhoB-type" evidence="16">
    <location>
        <begin position="129"/>
        <end position="227"/>
    </location>
</feature>
<dbReference type="Pfam" id="PF00486">
    <property type="entry name" value="Trans_reg_C"/>
    <property type="match status" value="1"/>
</dbReference>
<dbReference type="Gene3D" id="1.10.10.10">
    <property type="entry name" value="Winged helix-like DNA-binding domain superfamily/Winged helix DNA-binding domain"/>
    <property type="match status" value="1"/>
</dbReference>
<evidence type="ECO:0000259" key="15">
    <source>
        <dbReference type="PROSITE" id="PS50110"/>
    </source>
</evidence>
<dbReference type="EMBL" id="VDUY01000001">
    <property type="protein sequence ID" value="TXL68687.1"/>
    <property type="molecule type" value="Genomic_DNA"/>
</dbReference>
<evidence type="ECO:0000313" key="18">
    <source>
        <dbReference type="Proteomes" id="UP000321548"/>
    </source>
</evidence>
<evidence type="ECO:0000256" key="12">
    <source>
        <dbReference type="ARBA" id="ARBA00024735"/>
    </source>
</evidence>
<feature type="DNA-binding region" description="OmpR/PhoB-type" evidence="14">
    <location>
        <begin position="129"/>
        <end position="227"/>
    </location>
</feature>